<dbReference type="Proteomes" id="UP001500936">
    <property type="component" value="Unassembled WGS sequence"/>
</dbReference>
<protein>
    <recommendedName>
        <fullName evidence="4">MORN repeat variant</fullName>
    </recommendedName>
</protein>
<evidence type="ECO:0008006" key="4">
    <source>
        <dbReference type="Google" id="ProtNLM"/>
    </source>
</evidence>
<feature type="signal peptide" evidence="1">
    <location>
        <begin position="1"/>
        <end position="21"/>
    </location>
</feature>
<dbReference type="Gene3D" id="2.20.110.10">
    <property type="entry name" value="Histone H3 K4-specific methyltransferase SET7/9 N-terminal domain"/>
    <property type="match status" value="1"/>
</dbReference>
<accession>A0ABP8JUW8</accession>
<evidence type="ECO:0000313" key="2">
    <source>
        <dbReference type="EMBL" id="GAA4396427.1"/>
    </source>
</evidence>
<proteinExistence type="predicted"/>
<feature type="chain" id="PRO_5045081494" description="MORN repeat variant" evidence="1">
    <location>
        <begin position="22"/>
        <end position="267"/>
    </location>
</feature>
<keyword evidence="3" id="KW-1185">Reference proteome</keyword>
<evidence type="ECO:0000256" key="1">
    <source>
        <dbReference type="SAM" id="SignalP"/>
    </source>
</evidence>
<gene>
    <name evidence="2" type="ORF">GCM10023187_04550</name>
</gene>
<sequence>MATPRPLLLSLPGLLLVTLLAATPDDRTYGRKERHDFGNRIEEVIYHDSYNLLATVRTYTTDGVLQMEEQFSDYKKRIRSGFTRYWYPGGKLYWTSDFRYNKKHGSFLVYNEDGSLKRREYYKHGVRKKATCYSSSGEVVACAEFLQEAQFTNGPEALVRYVQHYIDQGIHPLRASRLLVHFDVAADGSVENLFFILPTQQGKTHTSKPLGIVDEEEPAFLMDAFDDMPKWKPATFDSIPIRSTVSLSVRYRKGVLSIRKSPDHVSR</sequence>
<dbReference type="SUPFAM" id="SSF82185">
    <property type="entry name" value="Histone H3 K4-specific methyltransferase SET7/9 N-terminal domain"/>
    <property type="match status" value="1"/>
</dbReference>
<comment type="caution">
    <text evidence="2">The sequence shown here is derived from an EMBL/GenBank/DDBJ whole genome shotgun (WGS) entry which is preliminary data.</text>
</comment>
<dbReference type="RefSeq" id="WP_345263532.1">
    <property type="nucleotide sequence ID" value="NZ_BAABHB010000001.1"/>
</dbReference>
<keyword evidence="1" id="KW-0732">Signal</keyword>
<dbReference type="EMBL" id="BAABHB010000001">
    <property type="protein sequence ID" value="GAA4396427.1"/>
    <property type="molecule type" value="Genomic_DNA"/>
</dbReference>
<reference evidence="3" key="1">
    <citation type="journal article" date="2019" name="Int. J. Syst. Evol. Microbiol.">
        <title>The Global Catalogue of Microorganisms (GCM) 10K type strain sequencing project: providing services to taxonomists for standard genome sequencing and annotation.</title>
        <authorList>
            <consortium name="The Broad Institute Genomics Platform"/>
            <consortium name="The Broad Institute Genome Sequencing Center for Infectious Disease"/>
            <person name="Wu L."/>
            <person name="Ma J."/>
        </authorList>
    </citation>
    <scope>NUCLEOTIDE SEQUENCE [LARGE SCALE GENOMIC DNA]</scope>
    <source>
        <strain evidence="3">JCM 17925</strain>
    </source>
</reference>
<name>A0ABP8JUW8_9BACT</name>
<organism evidence="2 3">
    <name type="scientific">Nibrella viscosa</name>
    <dbReference type="NCBI Taxonomy" id="1084524"/>
    <lineage>
        <taxon>Bacteria</taxon>
        <taxon>Pseudomonadati</taxon>
        <taxon>Bacteroidota</taxon>
        <taxon>Cytophagia</taxon>
        <taxon>Cytophagales</taxon>
        <taxon>Spirosomataceae</taxon>
        <taxon>Nibrella</taxon>
    </lineage>
</organism>
<evidence type="ECO:0000313" key="3">
    <source>
        <dbReference type="Proteomes" id="UP001500936"/>
    </source>
</evidence>